<evidence type="ECO:0000259" key="9">
    <source>
        <dbReference type="Pfam" id="PF22692"/>
    </source>
</evidence>
<keyword evidence="10" id="KW-0969">Cilium</keyword>
<dbReference type="GO" id="GO:0005829">
    <property type="term" value="C:cytosol"/>
    <property type="evidence" value="ECO:0007669"/>
    <property type="project" value="TreeGrafter"/>
</dbReference>
<keyword evidence="4 5" id="KW-0975">Bacterial flagellum</keyword>
<keyword evidence="11" id="KW-1185">Reference proteome</keyword>
<comment type="similarity">
    <text evidence="2 5">Belongs to the flagella basal body rod proteins family.</text>
</comment>
<evidence type="ECO:0000256" key="1">
    <source>
        <dbReference type="ARBA" id="ARBA00004117"/>
    </source>
</evidence>
<protein>
    <recommendedName>
        <fullName evidence="3 5">Flagellar hook protein FlgE</fullName>
    </recommendedName>
</protein>
<dbReference type="GO" id="GO:0009424">
    <property type="term" value="C:bacterial-type flagellum hook"/>
    <property type="evidence" value="ECO:0007669"/>
    <property type="project" value="TreeGrafter"/>
</dbReference>
<evidence type="ECO:0000313" key="10">
    <source>
        <dbReference type="EMBL" id="KAA1012417.1"/>
    </source>
</evidence>
<dbReference type="InterPro" id="IPR053967">
    <property type="entry name" value="LlgE_F_G-like_D1"/>
</dbReference>
<dbReference type="Pfam" id="PF06429">
    <property type="entry name" value="Flg_bbr_C"/>
    <property type="match status" value="1"/>
</dbReference>
<dbReference type="InterPro" id="IPR011491">
    <property type="entry name" value="FlgE_D2"/>
</dbReference>
<comment type="caution">
    <text evidence="10">The sequence shown here is derived from an EMBL/GenBank/DDBJ whole genome shotgun (WGS) entry which is preliminary data.</text>
</comment>
<feature type="domain" description="Flagellar hook protein FlgE D2" evidence="8">
    <location>
        <begin position="258"/>
        <end position="392"/>
    </location>
</feature>
<reference evidence="10 11" key="1">
    <citation type="submission" date="2019-08" db="EMBL/GenBank/DDBJ databases">
        <title>Paraburkholderia sp. DCY113.</title>
        <authorList>
            <person name="Kang J."/>
        </authorList>
    </citation>
    <scope>NUCLEOTIDE SEQUENCE [LARGE SCALE GENOMIC DNA]</scope>
    <source>
        <strain evidence="10 11">DCY113</strain>
    </source>
</reference>
<organism evidence="10 11">
    <name type="scientific">Paraburkholderia panacisoli</name>
    <dbReference type="NCBI Taxonomy" id="2603818"/>
    <lineage>
        <taxon>Bacteria</taxon>
        <taxon>Pseudomonadati</taxon>
        <taxon>Pseudomonadota</taxon>
        <taxon>Betaproteobacteria</taxon>
        <taxon>Burkholderiales</taxon>
        <taxon>Burkholderiaceae</taxon>
        <taxon>Paraburkholderia</taxon>
    </lineage>
</organism>
<dbReference type="Gene3D" id="2.60.98.20">
    <property type="entry name" value="Flagellar hook protein FlgE"/>
    <property type="match status" value="1"/>
</dbReference>
<evidence type="ECO:0000259" key="8">
    <source>
        <dbReference type="Pfam" id="PF07559"/>
    </source>
</evidence>
<keyword evidence="10" id="KW-0966">Cell projection</keyword>
<dbReference type="Pfam" id="PF00460">
    <property type="entry name" value="Flg_bb_rod"/>
    <property type="match status" value="1"/>
</dbReference>
<dbReference type="Pfam" id="PF22692">
    <property type="entry name" value="LlgE_F_G_D1"/>
    <property type="match status" value="1"/>
</dbReference>
<dbReference type="InterPro" id="IPR001444">
    <property type="entry name" value="Flag_bb_rod_N"/>
</dbReference>
<comment type="function">
    <text evidence="5">A flexible structure which links the flagellar filament to the drive apparatus in the basal body.</text>
</comment>
<dbReference type="Pfam" id="PF07559">
    <property type="entry name" value="FlgE_D2"/>
    <property type="match status" value="1"/>
</dbReference>
<evidence type="ECO:0000313" key="11">
    <source>
        <dbReference type="Proteomes" id="UP000325273"/>
    </source>
</evidence>
<sequence>MGYQQGLSGLSASSSDLDVIGNNIANANTVGFKSGTAQFADMYANSVATAVSQQIGIGTKLSEVQQQFSQGTITTTDQALNVAINGNGFYQMNNNGTLTYSRNGVFQLDKNGYITNAQGLQLMGYAASNGGIINSAQTVPLQVPTANIAPSPTTTIAAGLNLNAQDDLMLGTPTVTPGTITGSQSTPTVSITNAASGTNADGYTITFDGTGGYTVTDTTLNTSTTGTYTAGTAIPLGNGQTVTFATGTPAANDSYTIAPTPTAFNQNSSSTYNYSTSTTVYDSLGGSQQVNMYFAKTGAGTWDVYAGVSTGTATLVGQASFNSSGTLTGTSQAVVPATTPPTFVATTTPYMFNVSIPTTDGSSTPQNLTLNIAGTTQYGGKDGVNTLQPDGFAAGTLTGFTVASDGTLTGNYSNGQTSALGQIVLANFSNQNGLVDLGNNEYGATSASGVAQISTPGSTNHGVLQGGAVENSNVDLTSELVNLITAQRNYQANAQTIKTQQTVDQTLINL</sequence>
<dbReference type="InterPro" id="IPR010930">
    <property type="entry name" value="Flg_bb/hook_C_dom"/>
</dbReference>
<dbReference type="GO" id="GO:0009425">
    <property type="term" value="C:bacterial-type flagellum basal body"/>
    <property type="evidence" value="ECO:0007669"/>
    <property type="project" value="UniProtKB-SubCell"/>
</dbReference>
<feature type="domain" description="Flagellar basal body rod protein N-terminal" evidence="6">
    <location>
        <begin position="6"/>
        <end position="33"/>
    </location>
</feature>
<feature type="domain" description="Flagellar hook protein FlgE/F/G-like D1" evidence="9">
    <location>
        <begin position="83"/>
        <end position="140"/>
    </location>
</feature>
<evidence type="ECO:0000259" key="6">
    <source>
        <dbReference type="Pfam" id="PF00460"/>
    </source>
</evidence>
<dbReference type="InterPro" id="IPR037058">
    <property type="entry name" value="Falgellar_hook_FlgE_sf"/>
</dbReference>
<dbReference type="PANTHER" id="PTHR30435">
    <property type="entry name" value="FLAGELLAR PROTEIN"/>
    <property type="match status" value="1"/>
</dbReference>
<gene>
    <name evidence="10" type="ORF">FVF58_11050</name>
</gene>
<evidence type="ECO:0000256" key="3">
    <source>
        <dbReference type="ARBA" id="ARBA00019015"/>
    </source>
</evidence>
<evidence type="ECO:0000256" key="5">
    <source>
        <dbReference type="RuleBase" id="RU362116"/>
    </source>
</evidence>
<dbReference type="RefSeq" id="WP_149669943.1">
    <property type="nucleotide sequence ID" value="NZ_VTUZ01000006.1"/>
</dbReference>
<evidence type="ECO:0000256" key="2">
    <source>
        <dbReference type="ARBA" id="ARBA00009677"/>
    </source>
</evidence>
<dbReference type="SUPFAM" id="SSF117143">
    <property type="entry name" value="Flagellar hook protein flgE"/>
    <property type="match status" value="2"/>
</dbReference>
<dbReference type="InterPro" id="IPR019776">
    <property type="entry name" value="Flagellar_basal_body_rod_CS"/>
</dbReference>
<keyword evidence="10" id="KW-0282">Flagellum</keyword>
<dbReference type="GO" id="GO:0071978">
    <property type="term" value="P:bacterial-type flagellum-dependent swarming motility"/>
    <property type="evidence" value="ECO:0007669"/>
    <property type="project" value="TreeGrafter"/>
</dbReference>
<dbReference type="PANTHER" id="PTHR30435:SF1">
    <property type="entry name" value="FLAGELLAR HOOK PROTEIN FLGE"/>
    <property type="match status" value="1"/>
</dbReference>
<dbReference type="PROSITE" id="PS00588">
    <property type="entry name" value="FLAGELLA_BB_ROD"/>
    <property type="match status" value="1"/>
</dbReference>
<dbReference type="EMBL" id="VTUZ01000006">
    <property type="protein sequence ID" value="KAA1012417.1"/>
    <property type="molecule type" value="Genomic_DNA"/>
</dbReference>
<dbReference type="Proteomes" id="UP000325273">
    <property type="component" value="Unassembled WGS sequence"/>
</dbReference>
<feature type="domain" description="Flagellar basal-body/hook protein C-terminal" evidence="7">
    <location>
        <begin position="466"/>
        <end position="510"/>
    </location>
</feature>
<proteinExistence type="inferred from homology"/>
<dbReference type="InterPro" id="IPR020013">
    <property type="entry name" value="Flagellar_FlgE/F/G"/>
</dbReference>
<accession>A0A5B0HAZ8</accession>
<comment type="subcellular location">
    <subcellularLocation>
        <location evidence="1 5">Bacterial flagellum basal body</location>
    </subcellularLocation>
</comment>
<dbReference type="NCBIfam" id="TIGR03506">
    <property type="entry name" value="FlgEFG_subfam"/>
    <property type="match status" value="2"/>
</dbReference>
<name>A0A5B0HAZ8_9BURK</name>
<evidence type="ECO:0000256" key="4">
    <source>
        <dbReference type="ARBA" id="ARBA00023143"/>
    </source>
</evidence>
<dbReference type="AlphaFoldDB" id="A0A5B0HAZ8"/>
<evidence type="ECO:0000259" key="7">
    <source>
        <dbReference type="Pfam" id="PF06429"/>
    </source>
</evidence>
<dbReference type="InterPro" id="IPR037925">
    <property type="entry name" value="FlgE/F/G-like"/>
</dbReference>